<dbReference type="Proteomes" id="UP001147752">
    <property type="component" value="Unassembled WGS sequence"/>
</dbReference>
<keyword evidence="3" id="KW-1185">Reference proteome</keyword>
<dbReference type="RefSeq" id="XP_056578902.1">
    <property type="nucleotide sequence ID" value="XM_056722652.1"/>
</dbReference>
<reference evidence="2" key="2">
    <citation type="journal article" date="2023" name="IMA Fungus">
        <title>Comparative genomic study of the Penicillium genus elucidates a diverse pangenome and 15 lateral gene transfer events.</title>
        <authorList>
            <person name="Petersen C."/>
            <person name="Sorensen T."/>
            <person name="Nielsen M.R."/>
            <person name="Sondergaard T.E."/>
            <person name="Sorensen J.L."/>
            <person name="Fitzpatrick D.A."/>
            <person name="Frisvad J.C."/>
            <person name="Nielsen K.L."/>
        </authorList>
    </citation>
    <scope>NUCLEOTIDE SEQUENCE</scope>
    <source>
        <strain evidence="2">IBT 3081</strain>
    </source>
</reference>
<reference evidence="2" key="1">
    <citation type="submission" date="2022-12" db="EMBL/GenBank/DDBJ databases">
        <authorList>
            <person name="Petersen C."/>
        </authorList>
    </citation>
    <scope>NUCLEOTIDE SEQUENCE</scope>
    <source>
        <strain evidence="2">IBT 3081</strain>
    </source>
</reference>
<feature type="domain" description="DUF4246" evidence="1">
    <location>
        <begin position="11"/>
        <end position="61"/>
    </location>
</feature>
<dbReference type="EMBL" id="JAPZBT010000002">
    <property type="protein sequence ID" value="KAJ5372916.1"/>
    <property type="molecule type" value="Genomic_DNA"/>
</dbReference>
<dbReference type="GeneID" id="81461835"/>
<evidence type="ECO:0000259" key="1">
    <source>
        <dbReference type="Pfam" id="PF21666"/>
    </source>
</evidence>
<comment type="caution">
    <text evidence="2">The sequence shown here is derived from an EMBL/GenBank/DDBJ whole genome shotgun (WGS) entry which is preliminary data.</text>
</comment>
<dbReference type="OrthoDB" id="415532at2759"/>
<organism evidence="2 3">
    <name type="scientific">Penicillium concentricum</name>
    <dbReference type="NCBI Taxonomy" id="293559"/>
    <lineage>
        <taxon>Eukaryota</taxon>
        <taxon>Fungi</taxon>
        <taxon>Dikarya</taxon>
        <taxon>Ascomycota</taxon>
        <taxon>Pezizomycotina</taxon>
        <taxon>Eurotiomycetes</taxon>
        <taxon>Eurotiomycetidae</taxon>
        <taxon>Eurotiales</taxon>
        <taxon>Aspergillaceae</taxon>
        <taxon>Penicillium</taxon>
    </lineage>
</organism>
<dbReference type="InterPro" id="IPR049207">
    <property type="entry name" value="DUF4246_N"/>
</dbReference>
<dbReference type="Pfam" id="PF21666">
    <property type="entry name" value="DUF4246_N"/>
    <property type="match status" value="1"/>
</dbReference>
<protein>
    <recommendedName>
        <fullName evidence="1">DUF4246 domain-containing protein</fullName>
    </recommendedName>
</protein>
<proteinExistence type="predicted"/>
<accession>A0A9W9S6H4</accession>
<gene>
    <name evidence="2" type="ORF">N7517_004922</name>
</gene>
<evidence type="ECO:0000313" key="2">
    <source>
        <dbReference type="EMBL" id="KAJ5372916.1"/>
    </source>
</evidence>
<evidence type="ECO:0000313" key="3">
    <source>
        <dbReference type="Proteomes" id="UP001147752"/>
    </source>
</evidence>
<name>A0A9W9S6H4_9EURO</name>
<dbReference type="AlphaFoldDB" id="A0A9W9S6H4"/>
<sequence length="64" mass="7341">MDNPGDCPPRVPGFNAMPVDYELDVSECFAHTASDNRALRLTKPEILTLRLMEHLTDKTNWLHF</sequence>